<keyword evidence="4" id="KW-1185">Reference proteome</keyword>
<evidence type="ECO:0000313" key="3">
    <source>
        <dbReference type="EMBL" id="KAK4392688.1"/>
    </source>
</evidence>
<comment type="caution">
    <text evidence="3">The sequence shown here is derived from an EMBL/GenBank/DDBJ whole genome shotgun (WGS) entry which is preliminary data.</text>
</comment>
<name>A0AAE2BPC4_9LAMI</name>
<dbReference type="Pfam" id="PF03732">
    <property type="entry name" value="Retrotrans_gag"/>
    <property type="match status" value="1"/>
</dbReference>
<feature type="domain" description="Retrotransposon gag" evidence="2">
    <location>
        <begin position="234"/>
        <end position="314"/>
    </location>
</feature>
<reference evidence="3" key="2">
    <citation type="journal article" date="2024" name="Plant">
        <title>Genomic evolution and insights into agronomic trait innovations of Sesamum species.</title>
        <authorList>
            <person name="Miao H."/>
            <person name="Wang L."/>
            <person name="Qu L."/>
            <person name="Liu H."/>
            <person name="Sun Y."/>
            <person name="Le M."/>
            <person name="Wang Q."/>
            <person name="Wei S."/>
            <person name="Zheng Y."/>
            <person name="Lin W."/>
            <person name="Duan Y."/>
            <person name="Cao H."/>
            <person name="Xiong S."/>
            <person name="Wang X."/>
            <person name="Wei L."/>
            <person name="Li C."/>
            <person name="Ma Q."/>
            <person name="Ju M."/>
            <person name="Zhao R."/>
            <person name="Li G."/>
            <person name="Mu C."/>
            <person name="Tian Q."/>
            <person name="Mei H."/>
            <person name="Zhang T."/>
            <person name="Gao T."/>
            <person name="Zhang H."/>
        </authorList>
    </citation>
    <scope>NUCLEOTIDE SEQUENCE</scope>
    <source>
        <strain evidence="3">K16</strain>
    </source>
</reference>
<evidence type="ECO:0000259" key="2">
    <source>
        <dbReference type="Pfam" id="PF03732"/>
    </source>
</evidence>
<dbReference type="PANTHER" id="PTHR33223">
    <property type="entry name" value="CCHC-TYPE DOMAIN-CONTAINING PROTEIN"/>
    <property type="match status" value="1"/>
</dbReference>
<gene>
    <name evidence="3" type="ORF">Sango_2046600</name>
</gene>
<feature type="compositionally biased region" description="Basic and acidic residues" evidence="1">
    <location>
        <begin position="143"/>
        <end position="152"/>
    </location>
</feature>
<sequence length="346" mass="39192">MNTRSRARNGNAGVGDLGGISEHAPQDEVQQPFGPRRDEIQGRLGEQEEREQAPPPLVIQLSPEALQQMIEEASTRAASRAIAQYVTQHAIPHQPPRYPYRGHGVNLAPGQARQQADDQLEEEVESKPSLPEDELPPPSLEEAPPREREPRRKAQAGTKQAIVEETKNIQAFPLAVAPPRRSPFATHILAEAIQSRIKIPNISEYDGTKYPQDHLDRFLAKADLIDISDAAYCKLFRTTLAGNAMTWFNQLPIGSIDNFEQLSQRFLHHFAINKRYPKAASYLFTVIQREQESLRDYVQRFSEAVLEVPHVNPELLASIMQQNLWRWRFRESIAEKPPATLDELLV</sequence>
<organism evidence="3 4">
    <name type="scientific">Sesamum angolense</name>
    <dbReference type="NCBI Taxonomy" id="2727404"/>
    <lineage>
        <taxon>Eukaryota</taxon>
        <taxon>Viridiplantae</taxon>
        <taxon>Streptophyta</taxon>
        <taxon>Embryophyta</taxon>
        <taxon>Tracheophyta</taxon>
        <taxon>Spermatophyta</taxon>
        <taxon>Magnoliopsida</taxon>
        <taxon>eudicotyledons</taxon>
        <taxon>Gunneridae</taxon>
        <taxon>Pentapetalae</taxon>
        <taxon>asterids</taxon>
        <taxon>lamiids</taxon>
        <taxon>Lamiales</taxon>
        <taxon>Pedaliaceae</taxon>
        <taxon>Sesamum</taxon>
    </lineage>
</organism>
<dbReference type="PANTHER" id="PTHR33223:SF10">
    <property type="entry name" value="AMINOTRANSFERASE-LIKE PLANT MOBILE DOMAIN-CONTAINING PROTEIN"/>
    <property type="match status" value="1"/>
</dbReference>
<feature type="region of interest" description="Disordered" evidence="1">
    <location>
        <begin position="92"/>
        <end position="159"/>
    </location>
</feature>
<proteinExistence type="predicted"/>
<feature type="compositionally biased region" description="Basic and acidic residues" evidence="1">
    <location>
        <begin position="35"/>
        <end position="52"/>
    </location>
</feature>
<evidence type="ECO:0000313" key="4">
    <source>
        <dbReference type="Proteomes" id="UP001289374"/>
    </source>
</evidence>
<feature type="region of interest" description="Disordered" evidence="1">
    <location>
        <begin position="1"/>
        <end position="57"/>
    </location>
</feature>
<dbReference type="EMBL" id="JACGWL010000011">
    <property type="protein sequence ID" value="KAK4392688.1"/>
    <property type="molecule type" value="Genomic_DNA"/>
</dbReference>
<dbReference type="Proteomes" id="UP001289374">
    <property type="component" value="Unassembled WGS sequence"/>
</dbReference>
<dbReference type="InterPro" id="IPR005162">
    <property type="entry name" value="Retrotrans_gag_dom"/>
</dbReference>
<accession>A0AAE2BPC4</accession>
<dbReference type="AlphaFoldDB" id="A0AAE2BPC4"/>
<reference evidence="3" key="1">
    <citation type="submission" date="2020-06" db="EMBL/GenBank/DDBJ databases">
        <authorList>
            <person name="Li T."/>
            <person name="Hu X."/>
            <person name="Zhang T."/>
            <person name="Song X."/>
            <person name="Zhang H."/>
            <person name="Dai N."/>
            <person name="Sheng W."/>
            <person name="Hou X."/>
            <person name="Wei L."/>
        </authorList>
    </citation>
    <scope>NUCLEOTIDE SEQUENCE</scope>
    <source>
        <strain evidence="3">K16</strain>
        <tissue evidence="3">Leaf</tissue>
    </source>
</reference>
<evidence type="ECO:0000256" key="1">
    <source>
        <dbReference type="SAM" id="MobiDB-lite"/>
    </source>
</evidence>
<protein>
    <recommendedName>
        <fullName evidence="2">Retrotransposon gag domain-containing protein</fullName>
    </recommendedName>
</protein>